<sequence>MVIQATLNQGIDSFVRVANYLRRKEFAVKKINMEALKENRVDLKIEFEDKHKQDSIVSFLSKLQDLNEIEVLN</sequence>
<comment type="caution">
    <text evidence="1">The sequence shown here is derived from an EMBL/GenBank/DDBJ whole genome shotgun (WGS) entry which is preliminary data.</text>
</comment>
<dbReference type="Pfam" id="PF13710">
    <property type="entry name" value="ACT_5"/>
    <property type="match status" value="1"/>
</dbReference>
<proteinExistence type="predicted"/>
<protein>
    <recommendedName>
        <fullName evidence="3">ACT domain-containing protein</fullName>
    </recommendedName>
</protein>
<dbReference type="Proteomes" id="UP000175744">
    <property type="component" value="Unassembled WGS sequence"/>
</dbReference>
<dbReference type="STRING" id="1121290.CLAOCE_16170"/>
<accession>A0A1E8EYB3</accession>
<dbReference type="AlphaFoldDB" id="A0A1E8EYB3"/>
<name>A0A1E8EYB3_9CLOT</name>
<gene>
    <name evidence="1" type="ORF">CLOACE_16170</name>
</gene>
<evidence type="ECO:0000313" key="2">
    <source>
        <dbReference type="Proteomes" id="UP000175744"/>
    </source>
</evidence>
<keyword evidence="2" id="KW-1185">Reference proteome</keyword>
<organism evidence="1 2">
    <name type="scientific">Clostridium acetireducens DSM 10703</name>
    <dbReference type="NCBI Taxonomy" id="1121290"/>
    <lineage>
        <taxon>Bacteria</taxon>
        <taxon>Bacillati</taxon>
        <taxon>Bacillota</taxon>
        <taxon>Clostridia</taxon>
        <taxon>Eubacteriales</taxon>
        <taxon>Clostridiaceae</taxon>
        <taxon>Clostridium</taxon>
    </lineage>
</organism>
<dbReference type="EMBL" id="LZFO01000024">
    <property type="protein sequence ID" value="OFI05534.1"/>
    <property type="molecule type" value="Genomic_DNA"/>
</dbReference>
<evidence type="ECO:0000313" key="1">
    <source>
        <dbReference type="EMBL" id="OFI05534.1"/>
    </source>
</evidence>
<evidence type="ECO:0008006" key="3">
    <source>
        <dbReference type="Google" id="ProtNLM"/>
    </source>
</evidence>
<dbReference type="RefSeq" id="WP_070110590.1">
    <property type="nucleotide sequence ID" value="NZ_LZFO01000024.1"/>
</dbReference>
<reference evidence="1 2" key="1">
    <citation type="submission" date="2016-06" db="EMBL/GenBank/DDBJ databases">
        <title>Genome sequence of Clostridium acetireducens DSM 10703.</title>
        <authorList>
            <person name="Poehlein A."/>
            <person name="Fluechter S."/>
            <person name="Duerre P."/>
            <person name="Daniel R."/>
        </authorList>
    </citation>
    <scope>NUCLEOTIDE SEQUENCE [LARGE SCALE GENOMIC DNA]</scope>
    <source>
        <strain evidence="1 2">DSM 10703</strain>
    </source>
</reference>